<protein>
    <submittedName>
        <fullName evidence="1">Uncharacterized protein</fullName>
    </submittedName>
</protein>
<proteinExistence type="predicted"/>
<dbReference type="AlphaFoldDB" id="A0A0D0C9Q2"/>
<reference evidence="1 2" key="1">
    <citation type="submission" date="2014-04" db="EMBL/GenBank/DDBJ databases">
        <authorList>
            <consortium name="DOE Joint Genome Institute"/>
            <person name="Kuo A."/>
            <person name="Kohler A."/>
            <person name="Jargeat P."/>
            <person name="Nagy L.G."/>
            <person name="Floudas D."/>
            <person name="Copeland A."/>
            <person name="Barry K.W."/>
            <person name="Cichocki N."/>
            <person name="Veneault-Fourrey C."/>
            <person name="LaButti K."/>
            <person name="Lindquist E.A."/>
            <person name="Lipzen A."/>
            <person name="Lundell T."/>
            <person name="Morin E."/>
            <person name="Murat C."/>
            <person name="Sun H."/>
            <person name="Tunlid A."/>
            <person name="Henrissat B."/>
            <person name="Grigoriev I.V."/>
            <person name="Hibbett D.S."/>
            <person name="Martin F."/>
            <person name="Nordberg H.P."/>
            <person name="Cantor M.N."/>
            <person name="Hua S.X."/>
        </authorList>
    </citation>
    <scope>NUCLEOTIDE SEQUENCE [LARGE SCALE GENOMIC DNA]</scope>
    <source>
        <strain evidence="1 2">Ve08.2h10</strain>
    </source>
</reference>
<organism evidence="1 2">
    <name type="scientific">Paxillus rubicundulus Ve08.2h10</name>
    <dbReference type="NCBI Taxonomy" id="930991"/>
    <lineage>
        <taxon>Eukaryota</taxon>
        <taxon>Fungi</taxon>
        <taxon>Dikarya</taxon>
        <taxon>Basidiomycota</taxon>
        <taxon>Agaricomycotina</taxon>
        <taxon>Agaricomycetes</taxon>
        <taxon>Agaricomycetidae</taxon>
        <taxon>Boletales</taxon>
        <taxon>Paxilineae</taxon>
        <taxon>Paxillaceae</taxon>
        <taxon>Paxillus</taxon>
    </lineage>
</organism>
<keyword evidence="2" id="KW-1185">Reference proteome</keyword>
<gene>
    <name evidence="1" type="ORF">PAXRUDRAFT_768867</name>
</gene>
<accession>A0A0D0C9Q2</accession>
<dbReference type="Proteomes" id="UP000054538">
    <property type="component" value="Unassembled WGS sequence"/>
</dbReference>
<feature type="non-terminal residue" evidence="1">
    <location>
        <position position="1"/>
    </location>
</feature>
<name>A0A0D0C9Q2_9AGAM</name>
<dbReference type="InParanoid" id="A0A0D0C9Q2"/>
<evidence type="ECO:0000313" key="1">
    <source>
        <dbReference type="EMBL" id="KIK79622.1"/>
    </source>
</evidence>
<reference evidence="2" key="2">
    <citation type="submission" date="2015-01" db="EMBL/GenBank/DDBJ databases">
        <title>Evolutionary Origins and Diversification of the Mycorrhizal Mutualists.</title>
        <authorList>
            <consortium name="DOE Joint Genome Institute"/>
            <consortium name="Mycorrhizal Genomics Consortium"/>
            <person name="Kohler A."/>
            <person name="Kuo A."/>
            <person name="Nagy L.G."/>
            <person name="Floudas D."/>
            <person name="Copeland A."/>
            <person name="Barry K.W."/>
            <person name="Cichocki N."/>
            <person name="Veneault-Fourrey C."/>
            <person name="LaButti K."/>
            <person name="Lindquist E.A."/>
            <person name="Lipzen A."/>
            <person name="Lundell T."/>
            <person name="Morin E."/>
            <person name="Murat C."/>
            <person name="Riley R."/>
            <person name="Ohm R."/>
            <person name="Sun H."/>
            <person name="Tunlid A."/>
            <person name="Henrissat B."/>
            <person name="Grigoriev I.V."/>
            <person name="Hibbett D.S."/>
            <person name="Martin F."/>
        </authorList>
    </citation>
    <scope>NUCLEOTIDE SEQUENCE [LARGE SCALE GENOMIC DNA]</scope>
    <source>
        <strain evidence="2">Ve08.2h10</strain>
    </source>
</reference>
<dbReference type="HOGENOM" id="CLU_2055291_0_0_1"/>
<evidence type="ECO:0000313" key="2">
    <source>
        <dbReference type="Proteomes" id="UP000054538"/>
    </source>
</evidence>
<sequence>YPTHHHPLNCDPQQSLHLLVLWCQSLINLAQFFKAVIIPFQNLFPINVLQCLSLFLCFEHCKFGINIIQRDCLWACKIFIKQSREWRYPGEVFLQILHYVQIDSWHLSCVHVSMMSTDEG</sequence>
<dbReference type="EMBL" id="KN826228">
    <property type="protein sequence ID" value="KIK79622.1"/>
    <property type="molecule type" value="Genomic_DNA"/>
</dbReference>